<keyword evidence="3" id="KW-1185">Reference proteome</keyword>
<protein>
    <submittedName>
        <fullName evidence="2">Putative CobE protein</fullName>
    </submittedName>
</protein>
<name>A0A8B6MA64_METTU</name>
<evidence type="ECO:0000259" key="1">
    <source>
        <dbReference type="Pfam" id="PF01890"/>
    </source>
</evidence>
<gene>
    <name evidence="2" type="ORF">MPC4_50112</name>
</gene>
<dbReference type="InterPro" id="IPR002750">
    <property type="entry name" value="CobE/GbiG_C"/>
</dbReference>
<comment type="caution">
    <text evidence="2">The sequence shown here is derived from an EMBL/GenBank/DDBJ whole genome shotgun (WGS) entry which is preliminary data.</text>
</comment>
<feature type="domain" description="CobE/GbiG C-terminal" evidence="1">
    <location>
        <begin position="3"/>
        <end position="122"/>
    </location>
</feature>
<dbReference type="PANTHER" id="PTHR37477">
    <property type="entry name" value="COBALT-PRECORRIN-5A HYDROLASE"/>
    <property type="match status" value="1"/>
</dbReference>
<dbReference type="Proteomes" id="UP000485880">
    <property type="component" value="Unassembled WGS sequence"/>
</dbReference>
<dbReference type="SUPFAM" id="SSF159664">
    <property type="entry name" value="CobE/GbiG C-terminal domain-like"/>
    <property type="match status" value="1"/>
</dbReference>
<evidence type="ECO:0000313" key="2">
    <source>
        <dbReference type="EMBL" id="VTZ51804.1"/>
    </source>
</evidence>
<organism evidence="2 3">
    <name type="scientific">Methylocella tundrae</name>
    <dbReference type="NCBI Taxonomy" id="227605"/>
    <lineage>
        <taxon>Bacteria</taxon>
        <taxon>Pseudomonadati</taxon>
        <taxon>Pseudomonadota</taxon>
        <taxon>Alphaproteobacteria</taxon>
        <taxon>Hyphomicrobiales</taxon>
        <taxon>Beijerinckiaceae</taxon>
        <taxon>Methylocella</taxon>
    </lineage>
</organism>
<dbReference type="EMBL" id="CABFMQ020000109">
    <property type="protein sequence ID" value="VTZ51804.1"/>
    <property type="molecule type" value="Genomic_DNA"/>
</dbReference>
<evidence type="ECO:0000313" key="3">
    <source>
        <dbReference type="Proteomes" id="UP000485880"/>
    </source>
</evidence>
<reference evidence="2 3" key="1">
    <citation type="submission" date="2019-05" db="EMBL/GenBank/DDBJ databases">
        <authorList>
            <person name="Farhan Ul Haque M."/>
        </authorList>
    </citation>
    <scope>NUCLEOTIDE SEQUENCE [LARGE SCALE GENOMIC DNA]</scope>
    <source>
        <strain evidence="2">2</strain>
    </source>
</reference>
<proteinExistence type="predicted"/>
<dbReference type="GO" id="GO:0009236">
    <property type="term" value="P:cobalamin biosynthetic process"/>
    <property type="evidence" value="ECO:0007669"/>
    <property type="project" value="InterPro"/>
</dbReference>
<accession>A0A8B6MA64</accession>
<dbReference type="RefSeq" id="WP_174513519.1">
    <property type="nucleotide sequence ID" value="NZ_CABFMQ020000109.1"/>
</dbReference>
<dbReference type="InterPro" id="IPR052553">
    <property type="entry name" value="CbiG_hydrolase"/>
</dbReference>
<sequence>MKIAIGVGCRKDCASEIIVALVRRAIARAHCEGSPAALYSHQAKSLEPGLIAAAAKLEMPLVFLDPKLLDEAAPRAVTRSEKVIDMFGLPSIAETAALAGAGAGAELILARISDSCASCAIAKERQS</sequence>
<dbReference type="InterPro" id="IPR036518">
    <property type="entry name" value="CobE/GbiG_C_sf"/>
</dbReference>
<dbReference type="PANTHER" id="PTHR37477:SF1">
    <property type="entry name" value="COBALT-PRECORRIN-5A HYDROLASE"/>
    <property type="match status" value="1"/>
</dbReference>
<dbReference type="Pfam" id="PF01890">
    <property type="entry name" value="CbiG_C"/>
    <property type="match status" value="1"/>
</dbReference>
<dbReference type="Gene3D" id="3.30.420.180">
    <property type="entry name" value="CobE/GbiG C-terminal domain"/>
    <property type="match status" value="1"/>
</dbReference>
<dbReference type="AlphaFoldDB" id="A0A8B6MA64"/>